<organism evidence="1 2">
    <name type="scientific">Araneus ventricosus</name>
    <name type="common">Orbweaver spider</name>
    <name type="synonym">Epeira ventricosa</name>
    <dbReference type="NCBI Taxonomy" id="182803"/>
    <lineage>
        <taxon>Eukaryota</taxon>
        <taxon>Metazoa</taxon>
        <taxon>Ecdysozoa</taxon>
        <taxon>Arthropoda</taxon>
        <taxon>Chelicerata</taxon>
        <taxon>Arachnida</taxon>
        <taxon>Araneae</taxon>
        <taxon>Araneomorphae</taxon>
        <taxon>Entelegynae</taxon>
        <taxon>Araneoidea</taxon>
        <taxon>Araneidae</taxon>
        <taxon>Araneus</taxon>
    </lineage>
</organism>
<dbReference type="EMBL" id="BGPR01005369">
    <property type="protein sequence ID" value="GBN09542.1"/>
    <property type="molecule type" value="Genomic_DNA"/>
</dbReference>
<gene>
    <name evidence="1" type="ORF">AVEN_166024_1</name>
</gene>
<proteinExistence type="predicted"/>
<protein>
    <submittedName>
        <fullName evidence="1">Uncharacterized protein</fullName>
    </submittedName>
</protein>
<accession>A0A4Y2L4U8</accession>
<comment type="caution">
    <text evidence="1">The sequence shown here is derived from an EMBL/GenBank/DDBJ whole genome shotgun (WGS) entry which is preliminary data.</text>
</comment>
<name>A0A4Y2L4U8_ARAVE</name>
<reference evidence="1 2" key="1">
    <citation type="journal article" date="2019" name="Sci. Rep.">
        <title>Orb-weaving spider Araneus ventricosus genome elucidates the spidroin gene catalogue.</title>
        <authorList>
            <person name="Kono N."/>
            <person name="Nakamura H."/>
            <person name="Ohtoshi R."/>
            <person name="Moran D.A.P."/>
            <person name="Shinohara A."/>
            <person name="Yoshida Y."/>
            <person name="Fujiwara M."/>
            <person name="Mori M."/>
            <person name="Tomita M."/>
            <person name="Arakawa K."/>
        </authorList>
    </citation>
    <scope>NUCLEOTIDE SEQUENCE [LARGE SCALE GENOMIC DNA]</scope>
</reference>
<evidence type="ECO:0000313" key="2">
    <source>
        <dbReference type="Proteomes" id="UP000499080"/>
    </source>
</evidence>
<dbReference type="Proteomes" id="UP000499080">
    <property type="component" value="Unassembled WGS sequence"/>
</dbReference>
<sequence>MPQWRYCSLTITGCYLRLIYFPRYEHLLRSNTGHVEAEILPPLKTYRVDKGGFHTGIQHHALRIRHRNVKNFAEWFDFWVRPICLPSPMWVETSGSFCTPSDGEILVKQRGF</sequence>
<keyword evidence="2" id="KW-1185">Reference proteome</keyword>
<dbReference type="AlphaFoldDB" id="A0A4Y2L4U8"/>
<evidence type="ECO:0000313" key="1">
    <source>
        <dbReference type="EMBL" id="GBN09542.1"/>
    </source>
</evidence>